<protein>
    <submittedName>
        <fullName evidence="2">Variable surface protein</fullName>
    </submittedName>
</protein>
<dbReference type="Pfam" id="PF05795">
    <property type="entry name" value="Plasmodium_Vir"/>
    <property type="match status" value="1"/>
</dbReference>
<dbReference type="OMA" id="NAQSICA"/>
<dbReference type="GeneID" id="39745060"/>
<evidence type="ECO:0000313" key="3">
    <source>
        <dbReference type="Proteomes" id="UP000195521"/>
    </source>
</evidence>
<comment type="caution">
    <text evidence="2">The sequence shown here is derived from an EMBL/GenBank/DDBJ whole genome shotgun (WGS) entry which is preliminary data.</text>
</comment>
<keyword evidence="3" id="KW-1185">Reference proteome</keyword>
<dbReference type="Proteomes" id="UP000195521">
    <property type="component" value="Unassembled WGS sequence"/>
</dbReference>
<keyword evidence="1" id="KW-1133">Transmembrane helix</keyword>
<sequence length="368" mass="43795">MLFTDKSWEVFDQLAVSLGNSLPSERFYNELDDIENFSEYYVHCKSFTHRKSRNAQSICAKVLKYLGTRENLRNNYYTYDVCLLLNYWVASRLSASVGYSDEDYVKDNFVKITTIWNTFVHEVLKKNSYETCNPVISDIVLKDWRLRKELYDYYVDYDYLKRMYIYNEKDKDYCTYFKNKVSLYNHFGRTCTSDPTNFCKEFKTKYKDCHPNKLLIDFKCDNEIEKKSLREEQTDRELHDGVSQGVTPENDTQFTRFSIDGKQSFKTLNTKINRIITLRMTGGVILGVAAISMICASLHKVNKKIINLSNFYIFFTPLGIWINKRFANKKYYRSNINSEFNDVYDYAQESHNPYYNFKDEHYIGYHSD</sequence>
<dbReference type="OrthoDB" id="384562at2759"/>
<reference evidence="3" key="1">
    <citation type="submission" date="2017-04" db="EMBL/GenBank/DDBJ databases">
        <title>Plasmodium gonderi genome.</title>
        <authorList>
            <person name="Arisue N."/>
            <person name="Honma H."/>
            <person name="Kawai S."/>
            <person name="Tougan T."/>
            <person name="Tanabe K."/>
            <person name="Horii T."/>
        </authorList>
    </citation>
    <scope>NUCLEOTIDE SEQUENCE [LARGE SCALE GENOMIC DNA]</scope>
    <source>
        <strain evidence="3">ATCC 30045</strain>
    </source>
</reference>
<keyword evidence="1" id="KW-0472">Membrane</keyword>
<keyword evidence="1" id="KW-0812">Transmembrane</keyword>
<name>A0A1Y1JU38_PLAGO</name>
<dbReference type="RefSeq" id="XP_028546841.1">
    <property type="nucleotide sequence ID" value="XM_028691040.1"/>
</dbReference>
<dbReference type="InterPro" id="IPR008780">
    <property type="entry name" value="Plasmodium_Vir"/>
</dbReference>
<evidence type="ECO:0000313" key="2">
    <source>
        <dbReference type="EMBL" id="GAW84252.1"/>
    </source>
</evidence>
<gene>
    <name evidence="2" type="ORF">PGO_001945</name>
</gene>
<accession>A0A1Y1JU38</accession>
<organism evidence="2 3">
    <name type="scientific">Plasmodium gonderi</name>
    <dbReference type="NCBI Taxonomy" id="77519"/>
    <lineage>
        <taxon>Eukaryota</taxon>
        <taxon>Sar</taxon>
        <taxon>Alveolata</taxon>
        <taxon>Apicomplexa</taxon>
        <taxon>Aconoidasida</taxon>
        <taxon>Haemosporida</taxon>
        <taxon>Plasmodiidae</taxon>
        <taxon>Plasmodium</taxon>
        <taxon>Plasmodium (Plasmodium)</taxon>
    </lineage>
</organism>
<proteinExistence type="predicted"/>
<evidence type="ECO:0000256" key="1">
    <source>
        <dbReference type="SAM" id="Phobius"/>
    </source>
</evidence>
<feature type="transmembrane region" description="Helical" evidence="1">
    <location>
        <begin position="276"/>
        <end position="299"/>
    </location>
</feature>
<feature type="transmembrane region" description="Helical" evidence="1">
    <location>
        <begin position="305"/>
        <end position="323"/>
    </location>
</feature>
<dbReference type="EMBL" id="BDQF01000200">
    <property type="protein sequence ID" value="GAW84252.1"/>
    <property type="molecule type" value="Genomic_DNA"/>
</dbReference>
<dbReference type="AlphaFoldDB" id="A0A1Y1JU38"/>